<dbReference type="Pfam" id="PF13927">
    <property type="entry name" value="Ig_3"/>
    <property type="match status" value="1"/>
</dbReference>
<feature type="binding site" evidence="20 22">
    <location>
        <position position="569"/>
    </location>
    <ligand>
        <name>ATP</name>
        <dbReference type="ChEBI" id="CHEBI:30616"/>
    </ligand>
</feature>
<feature type="binding site" evidence="20">
    <location>
        <begin position="617"/>
        <end position="623"/>
    </location>
    <ligand>
        <name>ATP</name>
        <dbReference type="ChEBI" id="CHEBI:30616"/>
    </ligand>
</feature>
<feature type="binding site" evidence="21">
    <location>
        <position position="683"/>
    </location>
    <ligand>
        <name>Mg(2+)</name>
        <dbReference type="ChEBI" id="CHEBI:18420"/>
    </ligand>
</feature>
<keyword evidence="9" id="KW-0418">Kinase</keyword>
<dbReference type="SUPFAM" id="SSF49265">
    <property type="entry name" value="Fibronectin type III"/>
    <property type="match status" value="1"/>
</dbReference>
<evidence type="ECO:0000256" key="10">
    <source>
        <dbReference type="ARBA" id="ARBA00022840"/>
    </source>
</evidence>
<feature type="binding site" evidence="21">
    <location>
        <position position="696"/>
    </location>
    <ligand>
        <name>Mg(2+)</name>
        <dbReference type="ChEBI" id="CHEBI:18420"/>
    </ligand>
</feature>
<keyword evidence="17" id="KW-0393">Immunoglobulin domain</keyword>
<name>A0AAD9QZ01_ACRCE</name>
<dbReference type="Gene3D" id="1.10.510.10">
    <property type="entry name" value="Transferase(Phosphotransferase) domain 1"/>
    <property type="match status" value="1"/>
</dbReference>
<evidence type="ECO:0000256" key="22">
    <source>
        <dbReference type="PROSITE-ProRule" id="PRU10141"/>
    </source>
</evidence>
<dbReference type="PROSITE" id="PS50011">
    <property type="entry name" value="PROTEIN_KINASE_DOM"/>
    <property type="match status" value="1"/>
</dbReference>
<reference evidence="29" key="2">
    <citation type="journal article" date="2023" name="Science">
        <title>Genomic signatures of disease resistance in endangered staghorn corals.</title>
        <authorList>
            <person name="Vollmer S.V."/>
            <person name="Selwyn J.D."/>
            <person name="Despard B.A."/>
            <person name="Roesel C.L."/>
        </authorList>
    </citation>
    <scope>NUCLEOTIDE SEQUENCE</scope>
    <source>
        <strain evidence="29">K2</strain>
    </source>
</reference>
<keyword evidence="7" id="KW-0677">Repeat</keyword>
<evidence type="ECO:0000256" key="5">
    <source>
        <dbReference type="ARBA" id="ARBA00022692"/>
    </source>
</evidence>
<evidence type="ECO:0000259" key="26">
    <source>
        <dbReference type="PROSITE" id="PS50011"/>
    </source>
</evidence>
<protein>
    <recommendedName>
        <fullName evidence="3">receptor protein-tyrosine kinase</fullName>
        <ecNumber evidence="3">2.7.10.1</ecNumber>
    </recommendedName>
</protein>
<dbReference type="Pfam" id="PF00041">
    <property type="entry name" value="fn3"/>
    <property type="match status" value="1"/>
</dbReference>
<dbReference type="Proteomes" id="UP001249851">
    <property type="component" value="Unassembled WGS sequence"/>
</dbReference>
<evidence type="ECO:0000256" key="8">
    <source>
        <dbReference type="ARBA" id="ARBA00022741"/>
    </source>
</evidence>
<feature type="domain" description="Ig-like" evidence="27">
    <location>
        <begin position="215"/>
        <end position="315"/>
    </location>
</feature>
<feature type="signal peptide" evidence="25">
    <location>
        <begin position="1"/>
        <end position="21"/>
    </location>
</feature>
<evidence type="ECO:0000313" key="29">
    <source>
        <dbReference type="EMBL" id="KAK2570104.1"/>
    </source>
</evidence>
<evidence type="ECO:0000256" key="4">
    <source>
        <dbReference type="ARBA" id="ARBA00022679"/>
    </source>
</evidence>
<dbReference type="CDD" id="cd00063">
    <property type="entry name" value="FN3"/>
    <property type="match status" value="1"/>
</dbReference>
<keyword evidence="5 24" id="KW-0812">Transmembrane</keyword>
<dbReference type="GO" id="GO:0004714">
    <property type="term" value="F:transmembrane receptor protein tyrosine kinase activity"/>
    <property type="evidence" value="ECO:0007669"/>
    <property type="project" value="UniProtKB-EC"/>
</dbReference>
<evidence type="ECO:0000256" key="2">
    <source>
        <dbReference type="ARBA" id="ARBA00006692"/>
    </source>
</evidence>
<dbReference type="EC" id="2.7.10.1" evidence="3"/>
<evidence type="ECO:0000256" key="24">
    <source>
        <dbReference type="SAM" id="Phobius"/>
    </source>
</evidence>
<dbReference type="SUPFAM" id="SSF56112">
    <property type="entry name" value="Protein kinase-like (PK-like)"/>
    <property type="match status" value="1"/>
</dbReference>
<dbReference type="GO" id="GO:0005886">
    <property type="term" value="C:plasma membrane"/>
    <property type="evidence" value="ECO:0007669"/>
    <property type="project" value="TreeGrafter"/>
</dbReference>
<evidence type="ECO:0000256" key="25">
    <source>
        <dbReference type="SAM" id="SignalP"/>
    </source>
</evidence>
<evidence type="ECO:0000256" key="17">
    <source>
        <dbReference type="ARBA" id="ARBA00023319"/>
    </source>
</evidence>
<dbReference type="CDD" id="cd00192">
    <property type="entry name" value="PTKc"/>
    <property type="match status" value="1"/>
</dbReference>
<dbReference type="InterPro" id="IPR050122">
    <property type="entry name" value="RTK"/>
</dbReference>
<evidence type="ECO:0000256" key="9">
    <source>
        <dbReference type="ARBA" id="ARBA00022777"/>
    </source>
</evidence>
<dbReference type="FunFam" id="1.10.510.10:FF:000190">
    <property type="entry name" value="Proto-oncogene tyrosine-protein kinase receptor Ret"/>
    <property type="match status" value="1"/>
</dbReference>
<dbReference type="Gene3D" id="2.60.40.10">
    <property type="entry name" value="Immunoglobulins"/>
    <property type="match status" value="4"/>
</dbReference>
<dbReference type="SUPFAM" id="SSF48726">
    <property type="entry name" value="Immunoglobulin"/>
    <property type="match status" value="3"/>
</dbReference>
<dbReference type="FunFam" id="2.60.40.10:FF:000032">
    <property type="entry name" value="palladin isoform X1"/>
    <property type="match status" value="1"/>
</dbReference>
<dbReference type="EMBL" id="JARQWQ010000008">
    <property type="protein sequence ID" value="KAK2570104.1"/>
    <property type="molecule type" value="Genomic_DNA"/>
</dbReference>
<dbReference type="PANTHER" id="PTHR24416:SF621">
    <property type="entry name" value="TYROSINE KINASE RECEPTOR CAD96CA"/>
    <property type="match status" value="1"/>
</dbReference>
<feature type="domain" description="Ig-like" evidence="27">
    <location>
        <begin position="123"/>
        <end position="211"/>
    </location>
</feature>
<feature type="region of interest" description="Disordered" evidence="23">
    <location>
        <begin position="465"/>
        <end position="486"/>
    </location>
</feature>
<keyword evidence="16" id="KW-0325">Glycoprotein</keyword>
<dbReference type="AlphaFoldDB" id="A0AAD9QZ01"/>
<dbReference type="InterPro" id="IPR036179">
    <property type="entry name" value="Ig-like_dom_sf"/>
</dbReference>
<evidence type="ECO:0000256" key="1">
    <source>
        <dbReference type="ARBA" id="ARBA00004479"/>
    </source>
</evidence>
<comment type="similarity">
    <text evidence="2">Belongs to the protein kinase superfamily. CAMK Ser/Thr protein kinase family.</text>
</comment>
<feature type="domain" description="Ig-like" evidence="27">
    <location>
        <begin position="17"/>
        <end position="118"/>
    </location>
</feature>
<keyword evidence="6 25" id="KW-0732">Signal</keyword>
<evidence type="ECO:0000256" key="14">
    <source>
        <dbReference type="ARBA" id="ARBA00023157"/>
    </source>
</evidence>
<evidence type="ECO:0000256" key="7">
    <source>
        <dbReference type="ARBA" id="ARBA00022737"/>
    </source>
</evidence>
<feature type="compositionally biased region" description="Polar residues" evidence="23">
    <location>
        <begin position="466"/>
        <end position="485"/>
    </location>
</feature>
<dbReference type="Pfam" id="PF07679">
    <property type="entry name" value="I-set"/>
    <property type="match status" value="1"/>
</dbReference>
<dbReference type="GO" id="GO:0043235">
    <property type="term" value="C:receptor complex"/>
    <property type="evidence" value="ECO:0007669"/>
    <property type="project" value="TreeGrafter"/>
</dbReference>
<evidence type="ECO:0000256" key="16">
    <source>
        <dbReference type="ARBA" id="ARBA00023180"/>
    </source>
</evidence>
<dbReference type="SMART" id="SM00408">
    <property type="entry name" value="IGc2"/>
    <property type="match status" value="3"/>
</dbReference>
<feature type="domain" description="Fibronectin type-III" evidence="28">
    <location>
        <begin position="319"/>
        <end position="414"/>
    </location>
</feature>
<evidence type="ECO:0000256" key="3">
    <source>
        <dbReference type="ARBA" id="ARBA00011902"/>
    </source>
</evidence>
<dbReference type="InterPro" id="IPR011009">
    <property type="entry name" value="Kinase-like_dom_sf"/>
</dbReference>
<dbReference type="SMART" id="SM00219">
    <property type="entry name" value="TyrKc"/>
    <property type="match status" value="1"/>
</dbReference>
<dbReference type="InterPro" id="IPR036116">
    <property type="entry name" value="FN3_sf"/>
</dbReference>
<comment type="caution">
    <text evidence="29">The sequence shown here is derived from an EMBL/GenBank/DDBJ whole genome shotgun (WGS) entry which is preliminary data.</text>
</comment>
<dbReference type="InterPro" id="IPR008266">
    <property type="entry name" value="Tyr_kinase_AS"/>
</dbReference>
<keyword evidence="15 29" id="KW-0675">Receptor</keyword>
<feature type="binding site" evidence="20">
    <location>
        <position position="682"/>
    </location>
    <ligand>
        <name>ATP</name>
        <dbReference type="ChEBI" id="CHEBI:30616"/>
    </ligand>
</feature>
<keyword evidence="13" id="KW-0829">Tyrosine-protein kinase</keyword>
<dbReference type="GO" id="GO:0007169">
    <property type="term" value="P:cell surface receptor protein tyrosine kinase signaling pathway"/>
    <property type="evidence" value="ECO:0007669"/>
    <property type="project" value="TreeGrafter"/>
</dbReference>
<dbReference type="PROSITE" id="PS00109">
    <property type="entry name" value="PROTEIN_KINASE_TYR"/>
    <property type="match status" value="1"/>
</dbReference>
<keyword evidence="21" id="KW-0479">Metal-binding</keyword>
<dbReference type="CDD" id="cd00096">
    <property type="entry name" value="Ig"/>
    <property type="match status" value="1"/>
</dbReference>
<sequence>MEGKAFSLVLAMIMAFPGLFSLSSTVTTKQGKNVTLRCGALAKGGVWYQTTWFNGTQKLITVGRRSPSKYTQRLVSVVDSKSIRIYKVNRYDHGTYSCRALYVVAGRPAPVTEDVDLNVKARPIIGGTTSQDLNLTQTKEAGNLLIDCIVSGYPKANVTWTKDNRELPNERFIVQDNSSLLVMKASLEDSGTYACVAKNEFGTDRREFTVTVFEPPTIFGKNKFHANVGETANLVCETRGYPEPDITWSWKDDPGNTFTINKDKAIKGYSVTTSQSNVGSRSLLKIEKVTTESWTTYSCVAVNALGEDSYDVTLSGKTPPQSPKIVDVETSVSKATVRWKFGDDGGLELISLALQYKEVSETEWQEIQIKPPDRDKYTITDLESNTNYGFRILATNILGSSPPSAIFLSKTGKSEPTVEAQTSKGFLGLPRNMTLLIGGVGGAFLIILIGIIGVMCFVRKLHKRQTPASTPANSRPTSQQDQPELSSKRFVLPSQLLPNNHHVPNIPLPQQPELPQGAEATAIHNSPWEFPRNRVDLQMVLGSGAFGLVMKGHAQGIKGCVGKMYVAVKIVKESDSETARRDLLAELELLKLIDPHPNVIGLLGCCTRQDPLMVIVEFCAFGDLQSYLRHCRGIEDKYYQDLYRVPIEKLGSRDLLSFAIQTARGMAHLAGMKVVHRDLAARNVLIDENKVCKVADFGFARDIYVEDHYTRKTQGGRFPIKWMAMESLLDGVSTTKSDVWSFGVVLWEIVTLGASPYPGMNSQEVINFLQDCYRMDKPKHCSDELYVLMLDCWQVSPQRRPTFIELSQHLTKLFSDDREYIDMRMYENHLYINFDRTSGTISSKSKSGSGTRQESIM</sequence>
<accession>A0AAD9QZ01</accession>
<keyword evidence="11 24" id="KW-1133">Transmembrane helix</keyword>
<feature type="transmembrane region" description="Helical" evidence="24">
    <location>
        <begin position="433"/>
        <end position="458"/>
    </location>
</feature>
<evidence type="ECO:0000259" key="27">
    <source>
        <dbReference type="PROSITE" id="PS50835"/>
    </source>
</evidence>
<feature type="active site" description="Proton acceptor" evidence="19">
    <location>
        <position position="678"/>
    </location>
</feature>
<dbReference type="PIRSF" id="PIRSF000615">
    <property type="entry name" value="TyrPK_CSF1-R"/>
    <property type="match status" value="1"/>
</dbReference>
<comment type="catalytic activity">
    <reaction evidence="18">
        <text>L-tyrosyl-[protein] + ATP = O-phospho-L-tyrosyl-[protein] + ADP + H(+)</text>
        <dbReference type="Rhea" id="RHEA:10596"/>
        <dbReference type="Rhea" id="RHEA-COMP:10136"/>
        <dbReference type="Rhea" id="RHEA-COMP:20101"/>
        <dbReference type="ChEBI" id="CHEBI:15378"/>
        <dbReference type="ChEBI" id="CHEBI:30616"/>
        <dbReference type="ChEBI" id="CHEBI:46858"/>
        <dbReference type="ChEBI" id="CHEBI:61978"/>
        <dbReference type="ChEBI" id="CHEBI:456216"/>
        <dbReference type="EC" id="2.7.10.1"/>
    </reaction>
</comment>
<dbReference type="InterPro" id="IPR003961">
    <property type="entry name" value="FN3_dom"/>
</dbReference>
<comment type="subcellular location">
    <subcellularLocation>
        <location evidence="1">Membrane</location>
        <topology evidence="1">Single-pass type I membrane protein</topology>
    </subcellularLocation>
</comment>
<evidence type="ECO:0000256" key="12">
    <source>
        <dbReference type="ARBA" id="ARBA00023136"/>
    </source>
</evidence>
<dbReference type="SMART" id="SM00060">
    <property type="entry name" value="FN3"/>
    <property type="match status" value="1"/>
</dbReference>
<keyword evidence="8 20" id="KW-0547">Nucleotide-binding</keyword>
<evidence type="ECO:0000259" key="28">
    <source>
        <dbReference type="PROSITE" id="PS50853"/>
    </source>
</evidence>
<evidence type="ECO:0000256" key="20">
    <source>
        <dbReference type="PIRSR" id="PIRSR000615-2"/>
    </source>
</evidence>
<dbReference type="PROSITE" id="PS50835">
    <property type="entry name" value="IG_LIKE"/>
    <property type="match status" value="3"/>
</dbReference>
<keyword evidence="21" id="KW-0460">Magnesium</keyword>
<dbReference type="InterPro" id="IPR003598">
    <property type="entry name" value="Ig_sub2"/>
</dbReference>
<dbReference type="InterPro" id="IPR017441">
    <property type="entry name" value="Protein_kinase_ATP_BS"/>
</dbReference>
<evidence type="ECO:0000256" key="23">
    <source>
        <dbReference type="SAM" id="MobiDB-lite"/>
    </source>
</evidence>
<gene>
    <name evidence="29" type="ORF">P5673_004853</name>
</gene>
<dbReference type="InterPro" id="IPR003599">
    <property type="entry name" value="Ig_sub"/>
</dbReference>
<evidence type="ECO:0000256" key="6">
    <source>
        <dbReference type="ARBA" id="ARBA00022729"/>
    </source>
</evidence>
<dbReference type="PRINTS" id="PR00109">
    <property type="entry name" value="TYRKINASE"/>
</dbReference>
<dbReference type="GO" id="GO:0046872">
    <property type="term" value="F:metal ion binding"/>
    <property type="evidence" value="ECO:0007669"/>
    <property type="project" value="UniProtKB-KW"/>
</dbReference>
<dbReference type="InterPro" id="IPR001245">
    <property type="entry name" value="Ser-Thr/Tyr_kinase_cat_dom"/>
</dbReference>
<keyword evidence="30" id="KW-1185">Reference proteome</keyword>
<dbReference type="InterPro" id="IPR013783">
    <property type="entry name" value="Ig-like_fold"/>
</dbReference>
<evidence type="ECO:0000256" key="19">
    <source>
        <dbReference type="PIRSR" id="PIRSR000615-1"/>
    </source>
</evidence>
<keyword evidence="10 20" id="KW-0067">ATP-binding</keyword>
<dbReference type="InterPro" id="IPR020635">
    <property type="entry name" value="Tyr_kinase_cat_dom"/>
</dbReference>
<evidence type="ECO:0000256" key="13">
    <source>
        <dbReference type="ARBA" id="ARBA00023137"/>
    </source>
</evidence>
<feature type="chain" id="PRO_5042295216" description="receptor protein-tyrosine kinase" evidence="25">
    <location>
        <begin position="22"/>
        <end position="857"/>
    </location>
</feature>
<keyword evidence="14" id="KW-1015">Disulfide bond</keyword>
<dbReference type="GO" id="GO:0005524">
    <property type="term" value="F:ATP binding"/>
    <property type="evidence" value="ECO:0007669"/>
    <property type="project" value="UniProtKB-UniRule"/>
</dbReference>
<dbReference type="InterPro" id="IPR013098">
    <property type="entry name" value="Ig_I-set"/>
</dbReference>
<dbReference type="PROSITE" id="PS50853">
    <property type="entry name" value="FN3"/>
    <property type="match status" value="1"/>
</dbReference>
<evidence type="ECO:0000256" key="15">
    <source>
        <dbReference type="ARBA" id="ARBA00023170"/>
    </source>
</evidence>
<dbReference type="InterPro" id="IPR007110">
    <property type="entry name" value="Ig-like_dom"/>
</dbReference>
<keyword evidence="12 24" id="KW-0472">Membrane</keyword>
<dbReference type="PANTHER" id="PTHR24416">
    <property type="entry name" value="TYROSINE-PROTEIN KINASE RECEPTOR"/>
    <property type="match status" value="1"/>
</dbReference>
<feature type="domain" description="Protein kinase" evidence="26">
    <location>
        <begin position="535"/>
        <end position="812"/>
    </location>
</feature>
<dbReference type="Pfam" id="PF07714">
    <property type="entry name" value="PK_Tyr_Ser-Thr"/>
    <property type="match status" value="1"/>
</dbReference>
<reference evidence="29" key="1">
    <citation type="journal article" date="2023" name="G3 (Bethesda)">
        <title>Whole genome assembly and annotation of the endangered Caribbean coral Acropora cervicornis.</title>
        <authorList>
            <person name="Selwyn J.D."/>
            <person name="Vollmer S.V."/>
        </authorList>
    </citation>
    <scope>NUCLEOTIDE SEQUENCE</scope>
    <source>
        <strain evidence="29">K2</strain>
    </source>
</reference>
<keyword evidence="4" id="KW-0808">Transferase</keyword>
<feature type="binding site" evidence="20">
    <location>
        <begin position="542"/>
        <end position="549"/>
    </location>
    <ligand>
        <name>ATP</name>
        <dbReference type="ChEBI" id="CHEBI:30616"/>
    </ligand>
</feature>
<evidence type="ECO:0000256" key="21">
    <source>
        <dbReference type="PIRSR" id="PIRSR000615-3"/>
    </source>
</evidence>
<organism evidence="29 30">
    <name type="scientific">Acropora cervicornis</name>
    <name type="common">Staghorn coral</name>
    <dbReference type="NCBI Taxonomy" id="6130"/>
    <lineage>
        <taxon>Eukaryota</taxon>
        <taxon>Metazoa</taxon>
        <taxon>Cnidaria</taxon>
        <taxon>Anthozoa</taxon>
        <taxon>Hexacorallia</taxon>
        <taxon>Scleractinia</taxon>
        <taxon>Astrocoeniina</taxon>
        <taxon>Acroporidae</taxon>
        <taxon>Acropora</taxon>
    </lineage>
</organism>
<dbReference type="InterPro" id="IPR000719">
    <property type="entry name" value="Prot_kinase_dom"/>
</dbReference>
<evidence type="ECO:0000256" key="18">
    <source>
        <dbReference type="ARBA" id="ARBA00051243"/>
    </source>
</evidence>
<evidence type="ECO:0000313" key="30">
    <source>
        <dbReference type="Proteomes" id="UP001249851"/>
    </source>
</evidence>
<dbReference type="Gene3D" id="3.30.200.20">
    <property type="entry name" value="Phosphorylase Kinase, domain 1"/>
    <property type="match status" value="1"/>
</dbReference>
<dbReference type="SMART" id="SM00409">
    <property type="entry name" value="IG"/>
    <property type="match status" value="3"/>
</dbReference>
<proteinExistence type="inferred from homology"/>
<evidence type="ECO:0000256" key="11">
    <source>
        <dbReference type="ARBA" id="ARBA00022989"/>
    </source>
</evidence>
<dbReference type="PROSITE" id="PS00107">
    <property type="entry name" value="PROTEIN_KINASE_ATP"/>
    <property type="match status" value="1"/>
</dbReference>